<dbReference type="RefSeq" id="WP_042468988.1">
    <property type="nucleotide sequence ID" value="NZ_BBJS01000030.1"/>
</dbReference>
<name>A0A0C9NHI0_SPHPI</name>
<dbReference type="Proteomes" id="UP000032025">
    <property type="component" value="Unassembled WGS sequence"/>
</dbReference>
<proteinExistence type="predicted"/>
<reference evidence="1 2" key="1">
    <citation type="submission" date="2014-08" db="EMBL/GenBank/DDBJ databases">
        <title>Whole genome shotgun sequence of Sphingomonas paucimobilis NBRC 13935.</title>
        <authorList>
            <person name="Hosoyama A."/>
            <person name="Hashimoto M."/>
            <person name="Hosoyama Y."/>
            <person name="Noguchi M."/>
            <person name="Uohara A."/>
            <person name="Ohji S."/>
            <person name="Katano-Makiyama Y."/>
            <person name="Ichikawa N."/>
            <person name="Kimura A."/>
            <person name="Yamazoe A."/>
            <person name="Fujita N."/>
        </authorList>
    </citation>
    <scope>NUCLEOTIDE SEQUENCE [LARGE SCALE GENOMIC DNA]</scope>
    <source>
        <strain evidence="1 2">NBRC 13935</strain>
    </source>
</reference>
<gene>
    <name evidence="1" type="ORF">SP6_30_02940</name>
</gene>
<evidence type="ECO:0000313" key="2">
    <source>
        <dbReference type="Proteomes" id="UP000032025"/>
    </source>
</evidence>
<protein>
    <submittedName>
        <fullName evidence="1">DNA, contig: SP630</fullName>
    </submittedName>
</protein>
<comment type="caution">
    <text evidence="1">The sequence shown here is derived from an EMBL/GenBank/DDBJ whole genome shotgun (WGS) entry which is preliminary data.</text>
</comment>
<accession>A0A0C9NHI0</accession>
<dbReference type="EMBL" id="BBJS01000030">
    <property type="protein sequence ID" value="GAN14153.1"/>
    <property type="molecule type" value="Genomic_DNA"/>
</dbReference>
<evidence type="ECO:0000313" key="1">
    <source>
        <dbReference type="EMBL" id="GAN14153.1"/>
    </source>
</evidence>
<dbReference type="GeneID" id="78528683"/>
<keyword evidence="2" id="KW-1185">Reference proteome</keyword>
<organism evidence="1 2">
    <name type="scientific">Sphingomonas paucimobilis NBRC 13935</name>
    <dbReference type="NCBI Taxonomy" id="1219050"/>
    <lineage>
        <taxon>Bacteria</taxon>
        <taxon>Pseudomonadati</taxon>
        <taxon>Pseudomonadota</taxon>
        <taxon>Alphaproteobacteria</taxon>
        <taxon>Sphingomonadales</taxon>
        <taxon>Sphingomonadaceae</taxon>
        <taxon>Sphingomonas</taxon>
    </lineage>
</organism>
<dbReference type="AlphaFoldDB" id="A0A0C9NHI0"/>
<sequence length="150" mass="16722">MTQPIYRIVAQPRAWTPVTFPVVMEDGTVQTFVIEMRFRLLKVDAATAFIAEVVRVQELEAEGGVDQAQLYTELVAQIATDWRGVHAENGDPLRFDVADNWLTDVDGDGKRKALVAPNLRSLMNEGSMFIHIFDAFRACLSGQPKTRAGN</sequence>